<evidence type="ECO:0000256" key="1">
    <source>
        <dbReference type="ARBA" id="ARBA00004651"/>
    </source>
</evidence>
<dbReference type="PANTHER" id="PTHR30353">
    <property type="entry name" value="INNER MEMBRANE PROTEIN DEDA-RELATED"/>
    <property type="match status" value="1"/>
</dbReference>
<comment type="subcellular location">
    <subcellularLocation>
        <location evidence="1 7">Cell membrane</location>
        <topology evidence="1 7">Multi-pass membrane protein</topology>
    </subcellularLocation>
</comment>
<protein>
    <submittedName>
        <fullName evidence="9">Cytochrome o ubiquinol oxidase</fullName>
    </submittedName>
</protein>
<evidence type="ECO:0000256" key="2">
    <source>
        <dbReference type="ARBA" id="ARBA00010792"/>
    </source>
</evidence>
<feature type="transmembrane region" description="Helical" evidence="7">
    <location>
        <begin position="60"/>
        <end position="78"/>
    </location>
</feature>
<evidence type="ECO:0000313" key="10">
    <source>
        <dbReference type="Proteomes" id="UP000321750"/>
    </source>
</evidence>
<dbReference type="GO" id="GO:0005886">
    <property type="term" value="C:plasma membrane"/>
    <property type="evidence" value="ECO:0007669"/>
    <property type="project" value="UniProtKB-SubCell"/>
</dbReference>
<dbReference type="InterPro" id="IPR032818">
    <property type="entry name" value="DedA-like"/>
</dbReference>
<gene>
    <name evidence="9" type="ORF">MGN01_05540</name>
</gene>
<organism evidence="9 10">
    <name type="scientific">Methylobacterium gnaphalii</name>
    <dbReference type="NCBI Taxonomy" id="1010610"/>
    <lineage>
        <taxon>Bacteria</taxon>
        <taxon>Pseudomonadati</taxon>
        <taxon>Pseudomonadota</taxon>
        <taxon>Alphaproteobacteria</taxon>
        <taxon>Hyphomicrobiales</taxon>
        <taxon>Methylobacteriaceae</taxon>
        <taxon>Methylobacterium</taxon>
    </lineage>
</organism>
<keyword evidence="4 7" id="KW-0812">Transmembrane</keyword>
<sequence>MDFDAIRQSVLGFVELHKAWTPLVAGALAFCESLAFLSILVPATVILVGIGALIGASEIPFWPVVIAAAVGAALGDWLSYEFGRYFKEDAKGFWPMSRYPEPTRRAEDFLRRWGAGAVAIGRFFGPVRAVIPLIAGIFDVNRLPFQVANVLSAAVWAFVLLAPGAGLLSWFQG</sequence>
<proteinExistence type="inferred from homology"/>
<evidence type="ECO:0000256" key="3">
    <source>
        <dbReference type="ARBA" id="ARBA00022475"/>
    </source>
</evidence>
<dbReference type="OrthoDB" id="9801622at2"/>
<comment type="similarity">
    <text evidence="2 7">Belongs to the DedA family.</text>
</comment>
<name>A0A512JFJ0_9HYPH</name>
<feature type="transmembrane region" description="Helical" evidence="7">
    <location>
        <begin position="113"/>
        <end position="138"/>
    </location>
</feature>
<evidence type="ECO:0000256" key="6">
    <source>
        <dbReference type="ARBA" id="ARBA00023136"/>
    </source>
</evidence>
<evidence type="ECO:0000256" key="5">
    <source>
        <dbReference type="ARBA" id="ARBA00022989"/>
    </source>
</evidence>
<keyword evidence="3 7" id="KW-1003">Cell membrane</keyword>
<comment type="caution">
    <text evidence="9">The sequence shown here is derived from an EMBL/GenBank/DDBJ whole genome shotgun (WGS) entry which is preliminary data.</text>
</comment>
<dbReference type="Proteomes" id="UP000321750">
    <property type="component" value="Unassembled WGS sequence"/>
</dbReference>
<feature type="transmembrane region" description="Helical" evidence="7">
    <location>
        <begin position="34"/>
        <end position="54"/>
    </location>
</feature>
<keyword evidence="10" id="KW-1185">Reference proteome</keyword>
<dbReference type="EMBL" id="BJZV01000002">
    <property type="protein sequence ID" value="GEP08709.1"/>
    <property type="molecule type" value="Genomic_DNA"/>
</dbReference>
<feature type="transmembrane region" description="Helical" evidence="7">
    <location>
        <begin position="150"/>
        <end position="171"/>
    </location>
</feature>
<keyword evidence="6 7" id="KW-0472">Membrane</keyword>
<accession>A0A512JFJ0</accession>
<dbReference type="RefSeq" id="WP_147045043.1">
    <property type="nucleotide sequence ID" value="NZ_BJZV01000002.1"/>
</dbReference>
<dbReference type="InterPro" id="IPR032816">
    <property type="entry name" value="VTT_dom"/>
</dbReference>
<dbReference type="Pfam" id="PF09335">
    <property type="entry name" value="VTT_dom"/>
    <property type="match status" value="1"/>
</dbReference>
<evidence type="ECO:0000256" key="4">
    <source>
        <dbReference type="ARBA" id="ARBA00022692"/>
    </source>
</evidence>
<dbReference type="AlphaFoldDB" id="A0A512JFJ0"/>
<reference evidence="9 10" key="1">
    <citation type="submission" date="2019-07" db="EMBL/GenBank/DDBJ databases">
        <title>Whole genome shotgun sequence of Methylobacterium gnaphalii NBRC 107716.</title>
        <authorList>
            <person name="Hosoyama A."/>
            <person name="Uohara A."/>
            <person name="Ohji S."/>
            <person name="Ichikawa N."/>
        </authorList>
    </citation>
    <scope>NUCLEOTIDE SEQUENCE [LARGE SCALE GENOMIC DNA]</scope>
    <source>
        <strain evidence="9 10">NBRC 107716</strain>
    </source>
</reference>
<evidence type="ECO:0000259" key="8">
    <source>
        <dbReference type="Pfam" id="PF09335"/>
    </source>
</evidence>
<evidence type="ECO:0000256" key="7">
    <source>
        <dbReference type="RuleBase" id="RU367016"/>
    </source>
</evidence>
<evidence type="ECO:0000313" key="9">
    <source>
        <dbReference type="EMBL" id="GEP08709.1"/>
    </source>
</evidence>
<keyword evidence="5 7" id="KW-1133">Transmembrane helix</keyword>
<feature type="domain" description="VTT" evidence="8">
    <location>
        <begin position="41"/>
        <end position="165"/>
    </location>
</feature>
<dbReference type="PANTHER" id="PTHR30353:SF15">
    <property type="entry name" value="INNER MEMBRANE PROTEIN YABI"/>
    <property type="match status" value="1"/>
</dbReference>